<dbReference type="PANTHER" id="PTHR23113">
    <property type="entry name" value="GUANINE NUCLEOTIDE EXCHANGE FACTOR"/>
    <property type="match status" value="1"/>
</dbReference>
<name>A0A2G8KM09_STIJA</name>
<dbReference type="SUPFAM" id="SSF48366">
    <property type="entry name" value="Ras GEF"/>
    <property type="match status" value="1"/>
</dbReference>
<dbReference type="Gene3D" id="1.10.840.10">
    <property type="entry name" value="Ras guanine-nucleotide exchange factors catalytic domain"/>
    <property type="match status" value="1"/>
</dbReference>
<reference evidence="5 6" key="1">
    <citation type="journal article" date="2017" name="PLoS Biol.">
        <title>The sea cucumber genome provides insights into morphological evolution and visceral regeneration.</title>
        <authorList>
            <person name="Zhang X."/>
            <person name="Sun L."/>
            <person name="Yuan J."/>
            <person name="Sun Y."/>
            <person name="Gao Y."/>
            <person name="Zhang L."/>
            <person name="Li S."/>
            <person name="Dai H."/>
            <person name="Hamel J.F."/>
            <person name="Liu C."/>
            <person name="Yu Y."/>
            <person name="Liu S."/>
            <person name="Lin W."/>
            <person name="Guo K."/>
            <person name="Jin S."/>
            <person name="Xu P."/>
            <person name="Storey K.B."/>
            <person name="Huan P."/>
            <person name="Zhang T."/>
            <person name="Zhou Y."/>
            <person name="Zhang J."/>
            <person name="Lin C."/>
            <person name="Li X."/>
            <person name="Xing L."/>
            <person name="Huo D."/>
            <person name="Sun M."/>
            <person name="Wang L."/>
            <person name="Mercier A."/>
            <person name="Li F."/>
            <person name="Yang H."/>
            <person name="Xiang J."/>
        </authorList>
    </citation>
    <scope>NUCLEOTIDE SEQUENCE [LARGE SCALE GENOMIC DNA]</scope>
    <source>
        <strain evidence="5">Shaxun</strain>
        <tissue evidence="5">Muscle</tissue>
    </source>
</reference>
<protein>
    <recommendedName>
        <fullName evidence="2">CRK SH3-binding GNRP</fullName>
    </recommendedName>
</protein>
<comment type="caution">
    <text evidence="5">The sequence shown here is derived from an EMBL/GenBank/DDBJ whole genome shotgun (WGS) entry which is preliminary data.</text>
</comment>
<dbReference type="InterPro" id="IPR008937">
    <property type="entry name" value="Ras-like_GEF"/>
</dbReference>
<feature type="domain" description="Ras-GEF" evidence="4">
    <location>
        <begin position="72"/>
        <end position="299"/>
    </location>
</feature>
<proteinExistence type="predicted"/>
<dbReference type="OrthoDB" id="25179at2759"/>
<evidence type="ECO:0000256" key="3">
    <source>
        <dbReference type="PROSITE-ProRule" id="PRU00168"/>
    </source>
</evidence>
<organism evidence="5 6">
    <name type="scientific">Stichopus japonicus</name>
    <name type="common">Sea cucumber</name>
    <dbReference type="NCBI Taxonomy" id="307972"/>
    <lineage>
        <taxon>Eukaryota</taxon>
        <taxon>Metazoa</taxon>
        <taxon>Echinodermata</taxon>
        <taxon>Eleutherozoa</taxon>
        <taxon>Echinozoa</taxon>
        <taxon>Holothuroidea</taxon>
        <taxon>Aspidochirotacea</taxon>
        <taxon>Aspidochirotida</taxon>
        <taxon>Stichopodidae</taxon>
        <taxon>Apostichopus</taxon>
    </lineage>
</organism>
<dbReference type="CDD" id="cd00155">
    <property type="entry name" value="RasGEF"/>
    <property type="match status" value="1"/>
</dbReference>
<sequence>MLDGQVEDDILEMLMKLVFQLLCDGELMLAKILRDRVLSKIENNKQAQKMIHKQPISSLEVSVSRDSLLDFRSHELAEQMTLMDSELFLKIEVPEVLLWAREQSETLSPNLTIFTEHFNKMSFWVRSLILQETKAQDREKLLIKFIKIMKHLKKMNNFNSYLAVLSALDSAPVRRLDWQKQTVEGLKEYSALIDSSSSFKAYRDALAAAEPPCIPYLGLILQDMTFVHIGNPDKLPDSDNVNFIKCWQFFNIMDSMRRFKQTQYDTLKKDDKILAFFNDFNDCLDEEAMWQLSKEIKPQTRGRANKAH</sequence>
<dbReference type="InterPro" id="IPR023578">
    <property type="entry name" value="Ras_GEF_dom_sf"/>
</dbReference>
<evidence type="ECO:0000256" key="1">
    <source>
        <dbReference type="ARBA" id="ARBA00022658"/>
    </source>
</evidence>
<evidence type="ECO:0000313" key="6">
    <source>
        <dbReference type="Proteomes" id="UP000230750"/>
    </source>
</evidence>
<dbReference type="Pfam" id="PF00617">
    <property type="entry name" value="RasGEF"/>
    <property type="match status" value="1"/>
</dbReference>
<dbReference type="GO" id="GO:0005886">
    <property type="term" value="C:plasma membrane"/>
    <property type="evidence" value="ECO:0007669"/>
    <property type="project" value="TreeGrafter"/>
</dbReference>
<gene>
    <name evidence="5" type="ORF">BSL78_14087</name>
</gene>
<dbReference type="InterPro" id="IPR036964">
    <property type="entry name" value="RASGEF_cat_dom_sf"/>
</dbReference>
<dbReference type="GO" id="GO:0005085">
    <property type="term" value="F:guanyl-nucleotide exchange factor activity"/>
    <property type="evidence" value="ECO:0007669"/>
    <property type="project" value="UniProtKB-KW"/>
</dbReference>
<dbReference type="FunFam" id="1.10.840.10:FF:000009">
    <property type="entry name" value="rap guanine nucleotide exchange factor 1"/>
    <property type="match status" value="1"/>
</dbReference>
<dbReference type="PANTHER" id="PTHR23113:SF224">
    <property type="entry name" value="RAP GUANINE NUCLEOTIDE EXCHANGE FACTOR 1"/>
    <property type="match status" value="1"/>
</dbReference>
<evidence type="ECO:0000259" key="4">
    <source>
        <dbReference type="PROSITE" id="PS50009"/>
    </source>
</evidence>
<dbReference type="PROSITE" id="PS50009">
    <property type="entry name" value="RASGEF_CAT"/>
    <property type="match status" value="1"/>
</dbReference>
<dbReference type="InterPro" id="IPR001895">
    <property type="entry name" value="RASGEF_cat_dom"/>
</dbReference>
<evidence type="ECO:0000313" key="5">
    <source>
        <dbReference type="EMBL" id="PIK49043.1"/>
    </source>
</evidence>
<dbReference type="AlphaFoldDB" id="A0A2G8KM09"/>
<dbReference type="SMART" id="SM00147">
    <property type="entry name" value="RasGEF"/>
    <property type="match status" value="1"/>
</dbReference>
<dbReference type="EMBL" id="MRZV01000485">
    <property type="protein sequence ID" value="PIK49043.1"/>
    <property type="molecule type" value="Genomic_DNA"/>
</dbReference>
<dbReference type="Proteomes" id="UP000230750">
    <property type="component" value="Unassembled WGS sequence"/>
</dbReference>
<keyword evidence="1 3" id="KW-0344">Guanine-nucleotide releasing factor</keyword>
<keyword evidence="6" id="KW-1185">Reference proteome</keyword>
<dbReference type="PROSITE" id="PS00720">
    <property type="entry name" value="RASGEF"/>
    <property type="match status" value="1"/>
</dbReference>
<dbReference type="InterPro" id="IPR019804">
    <property type="entry name" value="Ras_G-nucl-exch_fac_CS"/>
</dbReference>
<accession>A0A2G8KM09</accession>
<dbReference type="GO" id="GO:0007265">
    <property type="term" value="P:Ras protein signal transduction"/>
    <property type="evidence" value="ECO:0007669"/>
    <property type="project" value="TreeGrafter"/>
</dbReference>
<evidence type="ECO:0000256" key="2">
    <source>
        <dbReference type="ARBA" id="ARBA00083313"/>
    </source>
</evidence>
<dbReference type="STRING" id="307972.A0A2G8KM09"/>